<dbReference type="AlphaFoldDB" id="A0A2X2BUI2"/>
<accession>A0A2X2BUI2</accession>
<organism evidence="1 2">
    <name type="scientific">Proteus mirabilis</name>
    <dbReference type="NCBI Taxonomy" id="584"/>
    <lineage>
        <taxon>Bacteria</taxon>
        <taxon>Pseudomonadati</taxon>
        <taxon>Pseudomonadota</taxon>
        <taxon>Gammaproteobacteria</taxon>
        <taxon>Enterobacterales</taxon>
        <taxon>Morganellaceae</taxon>
        <taxon>Proteus</taxon>
    </lineage>
</organism>
<evidence type="ECO:0000313" key="1">
    <source>
        <dbReference type="EMBL" id="SPY96996.1"/>
    </source>
</evidence>
<dbReference type="EMBL" id="UAUE01000020">
    <property type="protein sequence ID" value="SPY96996.1"/>
    <property type="molecule type" value="Genomic_DNA"/>
</dbReference>
<proteinExistence type="predicted"/>
<name>A0A2X2BUI2_PROMI</name>
<dbReference type="Proteomes" id="UP000251485">
    <property type="component" value="Unassembled WGS sequence"/>
</dbReference>
<protein>
    <submittedName>
        <fullName evidence="1">Adhesin</fullName>
    </submittedName>
</protein>
<gene>
    <name evidence="1" type="ORF">NCTC10975_02708</name>
</gene>
<evidence type="ECO:0000313" key="2">
    <source>
        <dbReference type="Proteomes" id="UP000251485"/>
    </source>
</evidence>
<sequence>MNNIFQRFYLIWGFGKSKNNISLMAGKDIVSQGIKYYSNKEITFNAGQDIFLASKLIKEATPFFSDIYYPQLQSKLFSDNNLIFKCRGVILI</sequence>
<reference evidence="1 2" key="1">
    <citation type="submission" date="2018-06" db="EMBL/GenBank/DDBJ databases">
        <authorList>
            <consortium name="Pathogen Informatics"/>
            <person name="Doyle S."/>
        </authorList>
    </citation>
    <scope>NUCLEOTIDE SEQUENCE [LARGE SCALE GENOMIC DNA]</scope>
    <source>
        <strain evidence="1 2">NCTC10975</strain>
    </source>
</reference>